<dbReference type="InterPro" id="IPR029058">
    <property type="entry name" value="AB_hydrolase_fold"/>
</dbReference>
<accession>A0ABD3VEH8</accession>
<keyword evidence="3" id="KW-1185">Reference proteome</keyword>
<dbReference type="PANTHER" id="PTHR33428:SF14">
    <property type="entry name" value="CARBOXYLESTERASE TYPE B DOMAIN-CONTAINING PROTEIN"/>
    <property type="match status" value="1"/>
</dbReference>
<dbReference type="Gene3D" id="3.40.50.1820">
    <property type="entry name" value="alpha/beta hydrolase"/>
    <property type="match status" value="1"/>
</dbReference>
<comment type="caution">
    <text evidence="2">The sequence shown here is derived from an EMBL/GenBank/DDBJ whole genome shotgun (WGS) entry which is preliminary data.</text>
</comment>
<dbReference type="Proteomes" id="UP001634394">
    <property type="component" value="Unassembled WGS sequence"/>
</dbReference>
<sequence>MKFLTFIASLVCVLGYEVLSIYVDWGNPYDMGRLPVNDLTITETIDKSPLHTTAHYPNQSGEYPVVFFIGGMNGYVLSEMYTDVLRMVAAHGFIVFGVDYKYPALNDGENIFKPILKQDLKPYFNEIDFLKTFMVNKSPAKPVWNKLALMCHSSGCDCTLRMLRMNTTMFTSTVFIEPVSFDAFEKVPNPVPALMYGTELSEKGLTKCCLPGTDFRQFYKIWKCPRLALEVADFGHCDILNREFWGVCTHICTKSNETRIDEYHKFIQGAMSSFVISTLQMRQDAITYLSDTTKIPVKLLEHQTDLNCTLEKKSDQLF</sequence>
<evidence type="ECO:0000256" key="1">
    <source>
        <dbReference type="SAM" id="SignalP"/>
    </source>
</evidence>
<proteinExistence type="predicted"/>
<organism evidence="2 3">
    <name type="scientific">Sinanodonta woodiana</name>
    <name type="common">Chinese pond mussel</name>
    <name type="synonym">Anodonta woodiana</name>
    <dbReference type="NCBI Taxonomy" id="1069815"/>
    <lineage>
        <taxon>Eukaryota</taxon>
        <taxon>Metazoa</taxon>
        <taxon>Spiralia</taxon>
        <taxon>Lophotrochozoa</taxon>
        <taxon>Mollusca</taxon>
        <taxon>Bivalvia</taxon>
        <taxon>Autobranchia</taxon>
        <taxon>Heteroconchia</taxon>
        <taxon>Palaeoheterodonta</taxon>
        <taxon>Unionida</taxon>
        <taxon>Unionoidea</taxon>
        <taxon>Unionidae</taxon>
        <taxon>Unioninae</taxon>
        <taxon>Sinanodonta</taxon>
    </lineage>
</organism>
<gene>
    <name evidence="2" type="ORF">ACJMK2_009651</name>
</gene>
<dbReference type="SUPFAM" id="SSF53474">
    <property type="entry name" value="alpha/beta-Hydrolases"/>
    <property type="match status" value="1"/>
</dbReference>
<evidence type="ECO:0008006" key="4">
    <source>
        <dbReference type="Google" id="ProtNLM"/>
    </source>
</evidence>
<feature type="chain" id="PRO_5044814746" description="Chlorophyllase" evidence="1">
    <location>
        <begin position="16"/>
        <end position="318"/>
    </location>
</feature>
<reference evidence="2 3" key="1">
    <citation type="submission" date="2024-11" db="EMBL/GenBank/DDBJ databases">
        <title>Chromosome-level genome assembly of the freshwater bivalve Anodonta woodiana.</title>
        <authorList>
            <person name="Chen X."/>
        </authorList>
    </citation>
    <scope>NUCLEOTIDE SEQUENCE [LARGE SCALE GENOMIC DNA]</scope>
    <source>
        <strain evidence="2">MN2024</strain>
        <tissue evidence="2">Gills</tissue>
    </source>
</reference>
<evidence type="ECO:0000313" key="2">
    <source>
        <dbReference type="EMBL" id="KAL3859428.1"/>
    </source>
</evidence>
<dbReference type="AlphaFoldDB" id="A0ABD3VEH8"/>
<feature type="signal peptide" evidence="1">
    <location>
        <begin position="1"/>
        <end position="15"/>
    </location>
</feature>
<evidence type="ECO:0000313" key="3">
    <source>
        <dbReference type="Proteomes" id="UP001634394"/>
    </source>
</evidence>
<dbReference type="InterPro" id="IPR017395">
    <property type="entry name" value="Chlorophyllase-like"/>
</dbReference>
<protein>
    <recommendedName>
        <fullName evidence="4">Chlorophyllase</fullName>
    </recommendedName>
</protein>
<name>A0ABD3VEH8_SINWO</name>
<keyword evidence="1" id="KW-0732">Signal</keyword>
<dbReference type="PANTHER" id="PTHR33428">
    <property type="entry name" value="CHLOROPHYLLASE-2, CHLOROPLASTIC"/>
    <property type="match status" value="1"/>
</dbReference>
<dbReference type="Pfam" id="PF07224">
    <property type="entry name" value="Chlorophyllase"/>
    <property type="match status" value="1"/>
</dbReference>
<dbReference type="EMBL" id="JBJQND010000012">
    <property type="protein sequence ID" value="KAL3859428.1"/>
    <property type="molecule type" value="Genomic_DNA"/>
</dbReference>